<evidence type="ECO:0000313" key="2">
    <source>
        <dbReference type="EMBL" id="MBB6429329.1"/>
    </source>
</evidence>
<dbReference type="PROSITE" id="PS51257">
    <property type="entry name" value="PROKAR_LIPOPROTEIN"/>
    <property type="match status" value="1"/>
</dbReference>
<evidence type="ECO:0000256" key="1">
    <source>
        <dbReference type="SAM" id="SignalP"/>
    </source>
</evidence>
<comment type="caution">
    <text evidence="2">The sequence shown here is derived from an EMBL/GenBank/DDBJ whole genome shotgun (WGS) entry which is preliminary data.</text>
</comment>
<dbReference type="CDD" id="cd19608">
    <property type="entry name" value="GH113_mannanase-like"/>
    <property type="match status" value="1"/>
</dbReference>
<feature type="chain" id="PRO_5030685389" evidence="1">
    <location>
        <begin position="23"/>
        <end position="372"/>
    </location>
</feature>
<organism evidence="2 3">
    <name type="scientific">Algisphaera agarilytica</name>
    <dbReference type="NCBI Taxonomy" id="1385975"/>
    <lineage>
        <taxon>Bacteria</taxon>
        <taxon>Pseudomonadati</taxon>
        <taxon>Planctomycetota</taxon>
        <taxon>Phycisphaerae</taxon>
        <taxon>Phycisphaerales</taxon>
        <taxon>Phycisphaeraceae</taxon>
        <taxon>Algisphaera</taxon>
    </lineage>
</organism>
<sequence>MRNALLLLAGWLLVAVSCDRQAEVRTAGAASAQEVSGVSEPVLREASVMRGVVVSCYRWGPGEWDGPAMEPLLDELGQLGVNAIQIHPYAGIDRDGGVAYRPGPVTPATVKPIEWANERGMATLLKPHLAYWGSGFDWRGEIAFDTEAQWQRFFREYEAFIVHQAELAEQTGAQVFAVGTELQKTLHREDEWRHLIAAVREVYSGKLTYAANWDQTGNVPFWDALDMIGVQFYFPLSEAMPPSDDDLRAGMRKWLSRLREFSAELGKPVMLTELGYAQSEEAALQPWLDARVGDRAAGAALKLRCMKIALEEVAAEPAVSGVFLWKWFPGDRDHSDEFVLQYDAMREVIRNAWGSDDVAMRRGGAVLGGAHP</sequence>
<reference evidence="2 3" key="1">
    <citation type="submission" date="2020-08" db="EMBL/GenBank/DDBJ databases">
        <title>Genomic Encyclopedia of Type Strains, Phase IV (KMG-IV): sequencing the most valuable type-strain genomes for metagenomic binning, comparative biology and taxonomic classification.</title>
        <authorList>
            <person name="Goeker M."/>
        </authorList>
    </citation>
    <scope>NUCLEOTIDE SEQUENCE [LARGE SCALE GENOMIC DNA]</scope>
    <source>
        <strain evidence="2 3">DSM 103725</strain>
    </source>
</reference>
<evidence type="ECO:0000313" key="3">
    <source>
        <dbReference type="Proteomes" id="UP000541810"/>
    </source>
</evidence>
<keyword evidence="3" id="KW-1185">Reference proteome</keyword>
<dbReference type="EMBL" id="JACHGY010000001">
    <property type="protein sequence ID" value="MBB6429329.1"/>
    <property type="molecule type" value="Genomic_DNA"/>
</dbReference>
<dbReference type="InterPro" id="IPR017853">
    <property type="entry name" value="GH"/>
</dbReference>
<proteinExistence type="predicted"/>
<protein>
    <submittedName>
        <fullName evidence="2">Uncharacterized protein</fullName>
    </submittedName>
</protein>
<dbReference type="Proteomes" id="UP000541810">
    <property type="component" value="Unassembled WGS sequence"/>
</dbReference>
<gene>
    <name evidence="2" type="ORF">HNQ40_001135</name>
</gene>
<dbReference type="Gene3D" id="3.20.20.80">
    <property type="entry name" value="Glycosidases"/>
    <property type="match status" value="1"/>
</dbReference>
<dbReference type="AlphaFoldDB" id="A0A7X0LK07"/>
<accession>A0A7X0LK07</accession>
<dbReference type="SUPFAM" id="SSF51445">
    <property type="entry name" value="(Trans)glycosidases"/>
    <property type="match status" value="1"/>
</dbReference>
<name>A0A7X0LK07_9BACT</name>
<dbReference type="InterPro" id="IPR055151">
    <property type="entry name" value="GH113"/>
</dbReference>
<dbReference type="RefSeq" id="WP_184676913.1">
    <property type="nucleotide sequence ID" value="NZ_JACHGY010000001.1"/>
</dbReference>
<keyword evidence="1" id="KW-0732">Signal</keyword>
<feature type="signal peptide" evidence="1">
    <location>
        <begin position="1"/>
        <end position="22"/>
    </location>
</feature>
<dbReference type="Pfam" id="PF22612">
    <property type="entry name" value="GH113"/>
    <property type="match status" value="1"/>
</dbReference>